<feature type="transmembrane region" description="Helical" evidence="1">
    <location>
        <begin position="35"/>
        <end position="53"/>
    </location>
</feature>
<evidence type="ECO:0000313" key="2">
    <source>
        <dbReference type="EMBL" id="PJA46489.1"/>
    </source>
</evidence>
<dbReference type="Proteomes" id="UP000231263">
    <property type="component" value="Unassembled WGS sequence"/>
</dbReference>
<name>A0A2M7XF29_9BACT</name>
<organism evidence="2 3">
    <name type="scientific">Candidatus Uhrbacteria bacterium CG_4_9_14_3_um_filter_41_35</name>
    <dbReference type="NCBI Taxonomy" id="1975034"/>
    <lineage>
        <taxon>Bacteria</taxon>
        <taxon>Candidatus Uhriibacteriota</taxon>
    </lineage>
</organism>
<feature type="transmembrane region" description="Helical" evidence="1">
    <location>
        <begin position="73"/>
        <end position="90"/>
    </location>
</feature>
<keyword evidence="1" id="KW-0472">Membrane</keyword>
<dbReference type="EMBL" id="PFWT01000009">
    <property type="protein sequence ID" value="PJA46489.1"/>
    <property type="molecule type" value="Genomic_DNA"/>
</dbReference>
<keyword evidence="1" id="KW-0812">Transmembrane</keyword>
<evidence type="ECO:0000313" key="3">
    <source>
        <dbReference type="Proteomes" id="UP000231263"/>
    </source>
</evidence>
<proteinExistence type="predicted"/>
<gene>
    <name evidence="2" type="ORF">CO173_01860</name>
</gene>
<comment type="caution">
    <text evidence="2">The sequence shown here is derived from an EMBL/GenBank/DDBJ whole genome shotgun (WGS) entry which is preliminary data.</text>
</comment>
<accession>A0A2M7XF29</accession>
<feature type="transmembrane region" description="Helical" evidence="1">
    <location>
        <begin position="6"/>
        <end position="23"/>
    </location>
</feature>
<dbReference type="AlphaFoldDB" id="A0A2M7XF29"/>
<keyword evidence="1" id="KW-1133">Transmembrane helix</keyword>
<reference evidence="3" key="1">
    <citation type="submission" date="2017-09" db="EMBL/GenBank/DDBJ databases">
        <title>Depth-based differentiation of microbial function through sediment-hosted aquifers and enrichment of novel symbionts in the deep terrestrial subsurface.</title>
        <authorList>
            <person name="Probst A.J."/>
            <person name="Ladd B."/>
            <person name="Jarett J.K."/>
            <person name="Geller-Mcgrath D.E."/>
            <person name="Sieber C.M.K."/>
            <person name="Emerson J.B."/>
            <person name="Anantharaman K."/>
            <person name="Thomas B.C."/>
            <person name="Malmstrom R."/>
            <person name="Stieglmeier M."/>
            <person name="Klingl A."/>
            <person name="Woyke T."/>
            <person name="Ryan C.M."/>
            <person name="Banfield J.F."/>
        </authorList>
    </citation>
    <scope>NUCLEOTIDE SEQUENCE [LARGE SCALE GENOMIC DNA]</scope>
</reference>
<evidence type="ECO:0000256" key="1">
    <source>
        <dbReference type="SAM" id="Phobius"/>
    </source>
</evidence>
<protein>
    <submittedName>
        <fullName evidence="2">Uncharacterized protein</fullName>
    </submittedName>
</protein>
<sequence>MFSFYFVISVLTAVLAIAATVAAEYSMRKGLTYSAMRATVWTLGFIAVSRLWHVARESFTLLEGKDWAEITEYLIYAVAYIVFIFLVTRARDAKINRDKKI</sequence>